<name>A0A928Q3P7_9FIRM</name>
<sequence length="88" mass="9618">MDLRWKNEFESGTQNRAAIPLPARHPLSAGLPLKKASFASSALRLLTQLLAGTAGSVRLTNKEAVAKQICDSKWNEEIASKIRKCALE</sequence>
<dbReference type="Proteomes" id="UP000754750">
    <property type="component" value="Unassembled WGS sequence"/>
</dbReference>
<evidence type="ECO:0000313" key="2">
    <source>
        <dbReference type="Proteomes" id="UP000754750"/>
    </source>
</evidence>
<dbReference type="RefSeq" id="WP_154653063.1">
    <property type="nucleotide sequence ID" value="NZ_JBKWRC010000001.1"/>
</dbReference>
<evidence type="ECO:0000313" key="1">
    <source>
        <dbReference type="EMBL" id="MBE6833146.1"/>
    </source>
</evidence>
<comment type="caution">
    <text evidence="1">The sequence shown here is derived from an EMBL/GenBank/DDBJ whole genome shotgun (WGS) entry which is preliminary data.</text>
</comment>
<proteinExistence type="predicted"/>
<dbReference type="EMBL" id="SVNY01000002">
    <property type="protein sequence ID" value="MBE6833146.1"/>
    <property type="molecule type" value="Genomic_DNA"/>
</dbReference>
<gene>
    <name evidence="1" type="ORF">E7512_06110</name>
</gene>
<accession>A0A928Q3P7</accession>
<dbReference type="AlphaFoldDB" id="A0A928Q3P7"/>
<protein>
    <submittedName>
        <fullName evidence="1">Uncharacterized protein</fullName>
    </submittedName>
</protein>
<reference evidence="1" key="1">
    <citation type="submission" date="2019-04" db="EMBL/GenBank/DDBJ databases">
        <title>Evolution of Biomass-Degrading Anaerobic Consortia Revealed by Metagenomics.</title>
        <authorList>
            <person name="Peng X."/>
        </authorList>
    </citation>
    <scope>NUCLEOTIDE SEQUENCE</scope>
    <source>
        <strain evidence="1">SIG551</strain>
    </source>
</reference>
<organism evidence="1 2">
    <name type="scientific">Faecalispora sporosphaeroides</name>
    <dbReference type="NCBI Taxonomy" id="1549"/>
    <lineage>
        <taxon>Bacteria</taxon>
        <taxon>Bacillati</taxon>
        <taxon>Bacillota</taxon>
        <taxon>Clostridia</taxon>
        <taxon>Eubacteriales</taxon>
        <taxon>Oscillospiraceae</taxon>
        <taxon>Faecalispora</taxon>
    </lineage>
</organism>